<dbReference type="InterPro" id="IPR036388">
    <property type="entry name" value="WH-like_DNA-bd_sf"/>
</dbReference>
<organism evidence="2 3">
    <name type="scientific">Microbacterium memoriense</name>
    <dbReference type="NCBI Taxonomy" id="2978350"/>
    <lineage>
        <taxon>Bacteria</taxon>
        <taxon>Bacillati</taxon>
        <taxon>Actinomycetota</taxon>
        <taxon>Actinomycetes</taxon>
        <taxon>Micrococcales</taxon>
        <taxon>Microbacteriaceae</taxon>
        <taxon>Microbacterium</taxon>
    </lineage>
</organism>
<comment type="caution">
    <text evidence="2">The sequence shown here is derived from an EMBL/GenBank/DDBJ whole genome shotgun (WGS) entry which is preliminary data.</text>
</comment>
<proteinExistence type="predicted"/>
<keyword evidence="3" id="KW-1185">Reference proteome</keyword>
<dbReference type="Pfam" id="PF12840">
    <property type="entry name" value="HTH_20"/>
    <property type="match status" value="1"/>
</dbReference>
<reference evidence="2 3" key="1">
    <citation type="journal article" date="2024" name="Int. J. Syst. Evol. Microbiol.">
        <title>Microbacterium memoriense sp. nov., a member of the Actinomycetota from marine beach sediment of the north coast of Portugal.</title>
        <authorList>
            <person name="Santos J.D.N.D."/>
            <person name="Klimek D."/>
            <person name="Calusinska M."/>
            <person name="Lobo-da-Cunha A."/>
            <person name="Catita J."/>
            <person name="Goncalves H."/>
            <person name="Gonzalez I."/>
            <person name="Lage O.M."/>
        </authorList>
    </citation>
    <scope>NUCLEOTIDE SEQUENCE [LARGE SCALE GENOMIC DNA]</scope>
    <source>
        <strain evidence="2 3">PMIC_1C1B</strain>
    </source>
</reference>
<feature type="domain" description="HTH arsR-type" evidence="1">
    <location>
        <begin position="24"/>
        <end position="134"/>
    </location>
</feature>
<dbReference type="InterPro" id="IPR001845">
    <property type="entry name" value="HTH_ArsR_DNA-bd_dom"/>
</dbReference>
<dbReference type="Gene3D" id="1.10.10.10">
    <property type="entry name" value="Winged helix-like DNA-binding domain superfamily/Winged helix DNA-binding domain"/>
    <property type="match status" value="1"/>
</dbReference>
<sequence>MASQDDPDQARQTPDTGERMLDAGALRALAHPIRVRIFDILSQYGPQTASSLAERLHESSGSTSYHLRALAKQDLIREVPDRGTARERWWERPHGAVSFGNPEALRTPSGRAATQVVVTETLNRRHQQLMEFIDRGLTPDMDGEWRDSTIITTATARLNPTQLRELSEKVQALIDEYVTTYRDQTGDGVRPVTIRADLFPLPE</sequence>
<dbReference type="Proteomes" id="UP001300496">
    <property type="component" value="Unassembled WGS sequence"/>
</dbReference>
<evidence type="ECO:0000313" key="3">
    <source>
        <dbReference type="Proteomes" id="UP001300496"/>
    </source>
</evidence>
<evidence type="ECO:0000313" key="2">
    <source>
        <dbReference type="EMBL" id="MCT9001629.1"/>
    </source>
</evidence>
<evidence type="ECO:0000259" key="1">
    <source>
        <dbReference type="SMART" id="SM00418"/>
    </source>
</evidence>
<dbReference type="EMBL" id="JAODOR010000004">
    <property type="protein sequence ID" value="MCT9001629.1"/>
    <property type="molecule type" value="Genomic_DNA"/>
</dbReference>
<protein>
    <submittedName>
        <fullName evidence="2">Helix-turn-helix domain-containing protein</fullName>
    </submittedName>
</protein>
<gene>
    <name evidence="2" type="ORF">N4R40_04520</name>
</gene>
<dbReference type="InterPro" id="IPR036390">
    <property type="entry name" value="WH_DNA-bd_sf"/>
</dbReference>
<dbReference type="RefSeq" id="WP_261606155.1">
    <property type="nucleotide sequence ID" value="NZ_JAODOR010000004.1"/>
</dbReference>
<accession>A0ABT2PB35</accession>
<dbReference type="InterPro" id="IPR011991">
    <property type="entry name" value="ArsR-like_HTH"/>
</dbReference>
<dbReference type="SMART" id="SM00418">
    <property type="entry name" value="HTH_ARSR"/>
    <property type="match status" value="1"/>
</dbReference>
<name>A0ABT2PB35_9MICO</name>
<dbReference type="CDD" id="cd00090">
    <property type="entry name" value="HTH_ARSR"/>
    <property type="match status" value="1"/>
</dbReference>
<dbReference type="SUPFAM" id="SSF46785">
    <property type="entry name" value="Winged helix' DNA-binding domain"/>
    <property type="match status" value="1"/>
</dbReference>